<name>A0ABD2I258_9BILA</name>
<evidence type="ECO:0000313" key="5">
    <source>
        <dbReference type="EMBL" id="KAL3073341.1"/>
    </source>
</evidence>
<dbReference type="SMART" id="SM00101">
    <property type="entry name" value="14_3_3"/>
    <property type="match status" value="1"/>
</dbReference>
<comment type="caution">
    <text evidence="5">The sequence shown here is derived from an EMBL/GenBank/DDBJ whole genome shotgun (WGS) entry which is preliminary data.</text>
</comment>
<dbReference type="InterPro" id="IPR023410">
    <property type="entry name" value="14-3-3_domain"/>
</dbReference>
<feature type="site" description="Interaction with phosphoserine on interacting protein" evidence="2">
    <location>
        <position position="135"/>
    </location>
</feature>
<feature type="region of interest" description="Disordered" evidence="3">
    <location>
        <begin position="242"/>
        <end position="292"/>
    </location>
</feature>
<dbReference type="AlphaFoldDB" id="A0ABD2I258"/>
<sequence length="292" mass="32401">MEKPVDEEPETKEELAYLVNVCKKAERYDDMVEAIKKLIKLDPNLSVEERTMLSIAYDAATDARRSSWRALFPTEDVPLTDGKRQELCSYRVQVKSELMHFCQELLTFINDLLFPKATDAEAKVFYLKMKADYHRHMAELVTDDDRTGLFDLAKGAYNEAMNIATDQIAPTDPIRLGLAHNFSMFHYEVLKSVDDARAVTKNAIDLANAEIATFAGPLPEDVTNILSMMKDNMQLWTPKEVANQAKTDGDGSAESPKTDGDGSAESPKTDGDGSAEPPKTDSEGSAEPPKEG</sequence>
<proteinExistence type="inferred from homology"/>
<dbReference type="Proteomes" id="UP001620626">
    <property type="component" value="Unassembled WGS sequence"/>
</dbReference>
<protein>
    <recommendedName>
        <fullName evidence="4">14-3-3 domain-containing protein</fullName>
    </recommendedName>
</protein>
<feature type="domain" description="14-3-3" evidence="4">
    <location>
        <begin position="12"/>
        <end position="250"/>
    </location>
</feature>
<dbReference type="CDD" id="cd08774">
    <property type="entry name" value="14-3-3"/>
    <property type="match status" value="1"/>
</dbReference>
<dbReference type="Pfam" id="PF00244">
    <property type="entry name" value="14-3-3"/>
    <property type="match status" value="1"/>
</dbReference>
<evidence type="ECO:0000256" key="1">
    <source>
        <dbReference type="ARBA" id="ARBA00006141"/>
    </source>
</evidence>
<feature type="compositionally biased region" description="Basic and acidic residues" evidence="3">
    <location>
        <begin position="278"/>
        <end position="292"/>
    </location>
</feature>
<dbReference type="SUPFAM" id="SSF48445">
    <property type="entry name" value="14-3-3 protein"/>
    <property type="match status" value="1"/>
</dbReference>
<dbReference type="PRINTS" id="PR00305">
    <property type="entry name" value="1433ZETA"/>
</dbReference>
<accession>A0ABD2I258</accession>
<organism evidence="5 6">
    <name type="scientific">Heterodera trifolii</name>
    <dbReference type="NCBI Taxonomy" id="157864"/>
    <lineage>
        <taxon>Eukaryota</taxon>
        <taxon>Metazoa</taxon>
        <taxon>Ecdysozoa</taxon>
        <taxon>Nematoda</taxon>
        <taxon>Chromadorea</taxon>
        <taxon>Rhabditida</taxon>
        <taxon>Tylenchina</taxon>
        <taxon>Tylenchomorpha</taxon>
        <taxon>Tylenchoidea</taxon>
        <taxon>Heteroderidae</taxon>
        <taxon>Heteroderinae</taxon>
        <taxon>Heterodera</taxon>
    </lineage>
</organism>
<dbReference type="PIRSF" id="PIRSF000868">
    <property type="entry name" value="14-3-3"/>
    <property type="match status" value="1"/>
</dbReference>
<evidence type="ECO:0000313" key="6">
    <source>
        <dbReference type="Proteomes" id="UP001620626"/>
    </source>
</evidence>
<reference evidence="5 6" key="1">
    <citation type="submission" date="2024-10" db="EMBL/GenBank/DDBJ databases">
        <authorList>
            <person name="Kim D."/>
        </authorList>
    </citation>
    <scope>NUCLEOTIDE SEQUENCE [LARGE SCALE GENOMIC DNA]</scope>
    <source>
        <strain evidence="5">BH-2024</strain>
    </source>
</reference>
<dbReference type="InterPro" id="IPR036815">
    <property type="entry name" value="14-3-3_dom_sf"/>
</dbReference>
<comment type="similarity">
    <text evidence="1">Belongs to the 14-3-3 family.</text>
</comment>
<evidence type="ECO:0000256" key="3">
    <source>
        <dbReference type="SAM" id="MobiDB-lite"/>
    </source>
</evidence>
<dbReference type="Gene3D" id="1.20.190.20">
    <property type="entry name" value="14-3-3 domain"/>
    <property type="match status" value="1"/>
</dbReference>
<dbReference type="InterPro" id="IPR000308">
    <property type="entry name" value="14-3-3"/>
</dbReference>
<keyword evidence="6" id="KW-1185">Reference proteome</keyword>
<evidence type="ECO:0000259" key="4">
    <source>
        <dbReference type="SMART" id="SM00101"/>
    </source>
</evidence>
<gene>
    <name evidence="5" type="ORF">niasHT_038698</name>
</gene>
<dbReference type="PANTHER" id="PTHR18860">
    <property type="entry name" value="14-3-3 PROTEIN"/>
    <property type="match status" value="1"/>
</dbReference>
<feature type="site" description="Interaction with phosphoserine on interacting protein" evidence="2">
    <location>
        <position position="65"/>
    </location>
</feature>
<evidence type="ECO:0000256" key="2">
    <source>
        <dbReference type="PIRSR" id="PIRSR000868-1"/>
    </source>
</evidence>
<dbReference type="EMBL" id="JBICBT010001319">
    <property type="protein sequence ID" value="KAL3073341.1"/>
    <property type="molecule type" value="Genomic_DNA"/>
</dbReference>